<dbReference type="GO" id="GO:0005524">
    <property type="term" value="F:ATP binding"/>
    <property type="evidence" value="ECO:0007669"/>
    <property type="project" value="UniProtKB-KW"/>
</dbReference>
<keyword evidence="8" id="KW-0175">Coiled coil</keyword>
<name>A0A4U1J9C8_9BACT</name>
<dbReference type="InterPro" id="IPR029016">
    <property type="entry name" value="GAF-like_dom_sf"/>
</dbReference>
<comment type="caution">
    <text evidence="11">The sequence shown here is derived from an EMBL/GenBank/DDBJ whole genome shotgun (WGS) entry which is preliminary data.</text>
</comment>
<reference evidence="11 13" key="1">
    <citation type="submission" date="2019-04" db="EMBL/GenBank/DDBJ databases">
        <authorList>
            <person name="Li Y."/>
            <person name="Wang J."/>
        </authorList>
    </citation>
    <scope>NUCLEOTIDE SEQUENCE [LARGE SCALE GENOMIC DNA]</scope>
    <source>
        <strain evidence="11 13">DSM 14668</strain>
    </source>
</reference>
<evidence type="ECO:0000256" key="1">
    <source>
        <dbReference type="ARBA" id="ARBA00000085"/>
    </source>
</evidence>
<dbReference type="Pfam" id="PF00069">
    <property type="entry name" value="Pkinase"/>
    <property type="match status" value="1"/>
</dbReference>
<dbReference type="Gene3D" id="3.30.450.20">
    <property type="entry name" value="PAS domain"/>
    <property type="match status" value="1"/>
</dbReference>
<keyword evidence="3" id="KW-0597">Phosphoprotein</keyword>
<dbReference type="Gene3D" id="1.10.510.10">
    <property type="entry name" value="Transferase(Phosphotransferase) domain 1"/>
    <property type="match status" value="1"/>
</dbReference>
<sequence>MTHLSTEPGMVPIQGYRVIAKTGESAGSVTYRAYREADGVEVAVKVLHIDSARMAADITRFKHAYGIIKRIDSERIVKVHDVEEHEEGLMLITESFPGTALSAKLPGKLDLRAFLDAAVSMAEALVDIHRCGVIHGDVRPPNILLGAGGQVKLTGFGVDSIVTREKEAIYSPRVLSEVLPYTSPEQTGRMNRSVDDRTDMYSLGVVFYEMLAGRKPFEAADPLELMHAHMAVKPAPPSDIHSEVPDALSAITMKLLSKNAEDRYHGADGLKADLEACRSQWERTGRIGPFRPGQYDRRDLFQIHQKLYGREGDIRKLITSFDDVLQGKRAIVLVSGYSGIGKSSLVQEILKPLAREKGYYISGKYDQHNRDTPYSAIVQAFDALIKQLLSESEERITTWRDAIRSALGSNGQVLCDVLPFLKHIIGEQPPIPALGPIEAQNRFNFYFQTFVSVFASHAHPLAMFLDDLQWVDSASLSLITALLANEDMKSLFFCGAYRDNEVSPTHPFLVALKALQKGGLGVVNIVLEPLRRVHLIALINDSLQVTDGAPLASAVLKKTRGNPFFVKQFMRHLYETKVLVFDPKAGWGWDLPQIARLGCTDNVLSLMVETLRRLSQATQEVLRLASAIGNMFALDVLNTVSERPPEETYGSLDKALGEGLIVSADQQYRFAHDKIQEAAYSLIPEGDRPAFHDRIAKLLLGKLDLAEGRNLFDIVNHLNSAGDLIRAPHERMQSARLNLEAAGRAEESAAFTAALKYLEHGMAMLPEDAWTSAYELTFVYHTKKGLMESLCGRHDDALATLAGCIDHARGRLHKTEVRRLKMNVQILENDLPAALEEGLAALRAFDIHLPPYPDDDMLTAEFERTIAMIGDRPIASLVDLPALNDPEIAVLQDVLQEMFSPTYQLGTNNFEITVMRMLQNSIEHGVSKNSIYAYVNFGTVLCARHEIEKGYAFGRAAVRLNEIHPDKKSESMLCNMWGAWVQHWKDTYEESKASLRKGIHAGIETGQYIWAFYNTCNATVNSLLRGAHLRDILEEAKQYLPLCKLDKFNAITWMVGAVAQVAEKLCATSEGERTHAAWADIDAVAEEARRINNQASLYFLNIFGVLAGVFQGAYEEVAQRWGSTDPESLGMLAAWHASPCYSFYGALSFSRAADAAAPALRETYLARLREGAHKVESWAQLGPASFRHRSLILQAELARVEGRECAGTLYDRGIAAAREGRFLHDAALASELCARHYIDLGREFLACAYMTEAHRLYARWGAFRVTKRLERDFPHLLPREATRRQQDRGAPGPPALFDASRAELEFATVLKASQAVSGELVLDRLIETLLSIAVEHAGAERGLLIRPHGAECDIEAEVVTVRDRVEVTLREAPITPADLPTAILHYVIRTRETVILDDAAAPNLFSEDAYVRERRPRSVLCLALVKQGTLVGMLYLENNLTPRVFTADRIAMLELLASQAAISLENARLYTQLQQENSERKRAELLLREREARIRRLVNANIIGINFWDLDGRITDANDAFLRFIGYSREDLVSGNLDWMKITPPEHHAVDERARAQVRLTGQFGPFEKEFFRKDGNRIPVLLGVARFEGSESEGVAFVLDLTERKQAEELQKLLLNELNHRVKNTLVIVQAIAAQTLRMADSPKAFTEAFMARLLALSQTHNLLNQTSWQSASLRDIVCAELAPHANGDAGRFSLAGQDVRLRPEAAVTLGMVFHELSTNAAKYGALSLPSGHVQVTWNVNTCAAERRLHLEWQEMHGPPVRVPRRKGFGSRLIERDLGRQLESEVHLEFLPEGVRCVMDLPLERVAA</sequence>
<proteinExistence type="predicted"/>
<evidence type="ECO:0000256" key="8">
    <source>
        <dbReference type="SAM" id="Coils"/>
    </source>
</evidence>
<dbReference type="Gene3D" id="3.40.50.300">
    <property type="entry name" value="P-loop containing nucleotide triphosphate hydrolases"/>
    <property type="match status" value="1"/>
</dbReference>
<feature type="domain" description="Protein kinase" evidence="9">
    <location>
        <begin position="16"/>
        <end position="282"/>
    </location>
</feature>
<evidence type="ECO:0000313" key="11">
    <source>
        <dbReference type="EMBL" id="TKD04983.1"/>
    </source>
</evidence>
<keyword evidence="5" id="KW-0547">Nucleotide-binding</keyword>
<evidence type="ECO:0000256" key="4">
    <source>
        <dbReference type="ARBA" id="ARBA00022679"/>
    </source>
</evidence>
<evidence type="ECO:0000256" key="6">
    <source>
        <dbReference type="ARBA" id="ARBA00022777"/>
    </source>
</evidence>
<evidence type="ECO:0000256" key="7">
    <source>
        <dbReference type="ARBA" id="ARBA00022840"/>
    </source>
</evidence>
<dbReference type="InterPro" id="IPR027417">
    <property type="entry name" value="P-loop_NTPase"/>
</dbReference>
<keyword evidence="6" id="KW-0418">Kinase</keyword>
<evidence type="ECO:0000313" key="12">
    <source>
        <dbReference type="EMBL" id="TKD05335.1"/>
    </source>
</evidence>
<keyword evidence="13" id="KW-1185">Reference proteome</keyword>
<dbReference type="EMBL" id="SSMQ01000021">
    <property type="protein sequence ID" value="TKD05335.1"/>
    <property type="molecule type" value="Genomic_DNA"/>
</dbReference>
<dbReference type="InterPro" id="IPR041664">
    <property type="entry name" value="AAA_16"/>
</dbReference>
<comment type="catalytic activity">
    <reaction evidence="1">
        <text>ATP + protein L-histidine = ADP + protein N-phospho-L-histidine.</text>
        <dbReference type="EC" id="2.7.13.3"/>
    </reaction>
</comment>
<dbReference type="Gene3D" id="3.30.200.20">
    <property type="entry name" value="Phosphorylase Kinase, domain 1"/>
    <property type="match status" value="1"/>
</dbReference>
<dbReference type="PANTHER" id="PTHR43642:SF1">
    <property type="entry name" value="HYBRID SIGNAL TRANSDUCTION HISTIDINE KINASE G"/>
    <property type="match status" value="1"/>
</dbReference>
<dbReference type="Pfam" id="PF13191">
    <property type="entry name" value="AAA_16"/>
    <property type="match status" value="1"/>
</dbReference>
<dbReference type="InterPro" id="IPR035965">
    <property type="entry name" value="PAS-like_dom_sf"/>
</dbReference>
<dbReference type="Pfam" id="PF13426">
    <property type="entry name" value="PAS_9"/>
    <property type="match status" value="1"/>
</dbReference>
<evidence type="ECO:0000313" key="13">
    <source>
        <dbReference type="Proteomes" id="UP000309215"/>
    </source>
</evidence>
<dbReference type="SUPFAM" id="SSF52540">
    <property type="entry name" value="P-loop containing nucleoside triphosphate hydrolases"/>
    <property type="match status" value="1"/>
</dbReference>
<accession>A0A4U1J9C8</accession>
<dbReference type="RefSeq" id="WP_136930883.1">
    <property type="nucleotide sequence ID" value="NZ_SSMQ01000021.1"/>
</dbReference>
<evidence type="ECO:0000256" key="3">
    <source>
        <dbReference type="ARBA" id="ARBA00022553"/>
    </source>
</evidence>
<dbReference type="Proteomes" id="UP000309215">
    <property type="component" value="Unassembled WGS sequence"/>
</dbReference>
<evidence type="ECO:0000256" key="5">
    <source>
        <dbReference type="ARBA" id="ARBA00022741"/>
    </source>
</evidence>
<dbReference type="Gene3D" id="3.30.450.40">
    <property type="match status" value="1"/>
</dbReference>
<dbReference type="EC" id="2.7.13.3" evidence="2"/>
<dbReference type="Pfam" id="PF01590">
    <property type="entry name" value="GAF"/>
    <property type="match status" value="1"/>
</dbReference>
<dbReference type="SUPFAM" id="SSF55781">
    <property type="entry name" value="GAF domain-like"/>
    <property type="match status" value="1"/>
</dbReference>
<keyword evidence="4" id="KW-0808">Transferase</keyword>
<protein>
    <recommendedName>
        <fullName evidence="2">histidine kinase</fullName>
        <ecNumber evidence="2">2.7.13.3</ecNumber>
    </recommendedName>
</protein>
<organism evidence="11 13">
    <name type="scientific">Polyangium fumosum</name>
    <dbReference type="NCBI Taxonomy" id="889272"/>
    <lineage>
        <taxon>Bacteria</taxon>
        <taxon>Pseudomonadati</taxon>
        <taxon>Myxococcota</taxon>
        <taxon>Polyangia</taxon>
        <taxon>Polyangiales</taxon>
        <taxon>Polyangiaceae</taxon>
        <taxon>Polyangium</taxon>
    </lineage>
</organism>
<dbReference type="NCBIfam" id="TIGR00229">
    <property type="entry name" value="sensory_box"/>
    <property type="match status" value="1"/>
</dbReference>
<evidence type="ECO:0000259" key="9">
    <source>
        <dbReference type="PROSITE" id="PS50011"/>
    </source>
</evidence>
<dbReference type="SUPFAM" id="SSF56112">
    <property type="entry name" value="Protein kinase-like (PK-like)"/>
    <property type="match status" value="1"/>
</dbReference>
<dbReference type="InterPro" id="IPR011009">
    <property type="entry name" value="Kinase-like_dom_sf"/>
</dbReference>
<dbReference type="CDD" id="cd14014">
    <property type="entry name" value="STKc_PknB_like"/>
    <property type="match status" value="1"/>
</dbReference>
<dbReference type="EMBL" id="SSMQ01000023">
    <property type="protein sequence ID" value="TKD04983.1"/>
    <property type="molecule type" value="Genomic_DNA"/>
</dbReference>
<dbReference type="SMART" id="SM00091">
    <property type="entry name" value="PAS"/>
    <property type="match status" value="1"/>
</dbReference>
<dbReference type="Gene3D" id="3.30.565.10">
    <property type="entry name" value="Histidine kinase-like ATPase, C-terminal domain"/>
    <property type="match status" value="1"/>
</dbReference>
<dbReference type="InterPro" id="IPR000014">
    <property type="entry name" value="PAS"/>
</dbReference>
<dbReference type="InterPro" id="IPR003018">
    <property type="entry name" value="GAF"/>
</dbReference>
<dbReference type="PROSITE" id="PS50112">
    <property type="entry name" value="PAS"/>
    <property type="match status" value="1"/>
</dbReference>
<keyword evidence="7" id="KW-0067">ATP-binding</keyword>
<dbReference type="InterPro" id="IPR000719">
    <property type="entry name" value="Prot_kinase_dom"/>
</dbReference>
<dbReference type="InterPro" id="IPR011102">
    <property type="entry name" value="Sig_transdc_His_kinase_HWE"/>
</dbReference>
<feature type="domain" description="PAS" evidence="10">
    <location>
        <begin position="1490"/>
        <end position="1546"/>
    </location>
</feature>
<dbReference type="SUPFAM" id="SSF55785">
    <property type="entry name" value="PYP-like sensor domain (PAS domain)"/>
    <property type="match status" value="1"/>
</dbReference>
<gene>
    <name evidence="12" type="ORF">E8A74_21295</name>
    <name evidence="11" type="ORF">E8A74_22205</name>
</gene>
<dbReference type="GO" id="GO:0004673">
    <property type="term" value="F:protein histidine kinase activity"/>
    <property type="evidence" value="ECO:0007669"/>
    <property type="project" value="UniProtKB-EC"/>
</dbReference>
<dbReference type="SMART" id="SM00065">
    <property type="entry name" value="GAF"/>
    <property type="match status" value="1"/>
</dbReference>
<dbReference type="PROSITE" id="PS50011">
    <property type="entry name" value="PROTEIN_KINASE_DOM"/>
    <property type="match status" value="1"/>
</dbReference>
<dbReference type="SMART" id="SM00911">
    <property type="entry name" value="HWE_HK"/>
    <property type="match status" value="1"/>
</dbReference>
<dbReference type="InterPro" id="IPR036890">
    <property type="entry name" value="HATPase_C_sf"/>
</dbReference>
<dbReference type="PANTHER" id="PTHR43642">
    <property type="entry name" value="HYBRID SIGNAL TRANSDUCTION HISTIDINE KINASE G"/>
    <property type="match status" value="1"/>
</dbReference>
<dbReference type="CDD" id="cd00130">
    <property type="entry name" value="PAS"/>
    <property type="match status" value="1"/>
</dbReference>
<dbReference type="Pfam" id="PF07536">
    <property type="entry name" value="HWE_HK"/>
    <property type="match status" value="1"/>
</dbReference>
<evidence type="ECO:0000256" key="2">
    <source>
        <dbReference type="ARBA" id="ARBA00012438"/>
    </source>
</evidence>
<evidence type="ECO:0000259" key="10">
    <source>
        <dbReference type="PROSITE" id="PS50112"/>
    </source>
</evidence>
<dbReference type="OrthoDB" id="5342108at2"/>
<dbReference type="InterPro" id="IPR053159">
    <property type="entry name" value="Hybrid_Histidine_Kinase"/>
</dbReference>
<feature type="coiled-coil region" evidence="8">
    <location>
        <begin position="1466"/>
        <end position="1500"/>
    </location>
</feature>